<feature type="binding site" evidence="10">
    <location>
        <position position="142"/>
    </location>
    <ligand>
        <name>FAD</name>
        <dbReference type="ChEBI" id="CHEBI:57692"/>
    </ligand>
</feature>
<evidence type="ECO:0000256" key="7">
    <source>
        <dbReference type="ARBA" id="ARBA00023027"/>
    </source>
</evidence>
<dbReference type="CDD" id="cd06183">
    <property type="entry name" value="cyt_b5_reduct_like"/>
    <property type="match status" value="1"/>
</dbReference>
<dbReference type="InterPro" id="IPR008333">
    <property type="entry name" value="Cbr1-like_FAD-bd_dom"/>
</dbReference>
<dbReference type="PRINTS" id="PR00371">
    <property type="entry name" value="FPNCR"/>
</dbReference>
<keyword evidence="7 11" id="KW-0520">NAD</keyword>
<proteinExistence type="inferred from homology"/>
<keyword evidence="5 10" id="KW-0274">FAD</keyword>
<evidence type="ECO:0000313" key="14">
    <source>
        <dbReference type="Proteomes" id="UP001295423"/>
    </source>
</evidence>
<organism evidence="13 14">
    <name type="scientific">Cylindrotheca closterium</name>
    <dbReference type="NCBI Taxonomy" id="2856"/>
    <lineage>
        <taxon>Eukaryota</taxon>
        <taxon>Sar</taxon>
        <taxon>Stramenopiles</taxon>
        <taxon>Ochrophyta</taxon>
        <taxon>Bacillariophyta</taxon>
        <taxon>Bacillariophyceae</taxon>
        <taxon>Bacillariophycidae</taxon>
        <taxon>Bacillariales</taxon>
        <taxon>Bacillariaceae</taxon>
        <taxon>Cylindrotheca</taxon>
    </lineage>
</organism>
<dbReference type="Proteomes" id="UP001295423">
    <property type="component" value="Unassembled WGS sequence"/>
</dbReference>
<comment type="caution">
    <text evidence="13">The sequence shown here is derived from an EMBL/GenBank/DDBJ whole genome shotgun (WGS) entry which is preliminary data.</text>
</comment>
<feature type="binding site" evidence="10">
    <location>
        <position position="115"/>
    </location>
    <ligand>
        <name>FAD</name>
        <dbReference type="ChEBI" id="CHEBI:57692"/>
    </ligand>
</feature>
<dbReference type="Gene3D" id="2.40.30.10">
    <property type="entry name" value="Translation factors"/>
    <property type="match status" value="1"/>
</dbReference>
<dbReference type="InterPro" id="IPR017938">
    <property type="entry name" value="Riboflavin_synthase-like_b-brl"/>
</dbReference>
<evidence type="ECO:0000256" key="8">
    <source>
        <dbReference type="ARBA" id="ARBA00023128"/>
    </source>
</evidence>
<keyword evidence="14" id="KW-1185">Reference proteome</keyword>
<dbReference type="EMBL" id="CAKOGP040002202">
    <property type="protein sequence ID" value="CAJ1965273.1"/>
    <property type="molecule type" value="Genomic_DNA"/>
</dbReference>
<dbReference type="InterPro" id="IPR001433">
    <property type="entry name" value="OxRdtase_FAD/NAD-bd"/>
</dbReference>
<dbReference type="GO" id="GO:0090524">
    <property type="term" value="F:cytochrome-b5 reductase activity, acting on NADH"/>
    <property type="evidence" value="ECO:0007669"/>
    <property type="project" value="UniProtKB-EC"/>
</dbReference>
<evidence type="ECO:0000256" key="5">
    <source>
        <dbReference type="ARBA" id="ARBA00022827"/>
    </source>
</evidence>
<dbReference type="PRINTS" id="PR00406">
    <property type="entry name" value="CYTB5RDTASE"/>
</dbReference>
<dbReference type="EC" id="1.6.2.2" evidence="11"/>
<gene>
    <name evidence="13" type="ORF">CYCCA115_LOCUS21034</name>
</gene>
<evidence type="ECO:0000259" key="12">
    <source>
        <dbReference type="PROSITE" id="PS51384"/>
    </source>
</evidence>
<comment type="cofactor">
    <cofactor evidence="1 10 11">
        <name>FAD</name>
        <dbReference type="ChEBI" id="CHEBI:57692"/>
    </cofactor>
</comment>
<dbReference type="SUPFAM" id="SSF52343">
    <property type="entry name" value="Ferredoxin reductase-like, C-terminal NADP-linked domain"/>
    <property type="match status" value="1"/>
</dbReference>
<keyword evidence="4 10" id="KW-0285">Flavoprotein</keyword>
<evidence type="ECO:0000256" key="6">
    <source>
        <dbReference type="ARBA" id="ARBA00023002"/>
    </source>
</evidence>
<evidence type="ECO:0000256" key="2">
    <source>
        <dbReference type="ARBA" id="ARBA00004173"/>
    </source>
</evidence>
<comment type="subcellular location">
    <subcellularLocation>
        <location evidence="2">Mitochondrion</location>
    </subcellularLocation>
</comment>
<dbReference type="PANTHER" id="PTHR19370:SF171">
    <property type="entry name" value="NADH-CYTOCHROME B5 REDUCTASE 2"/>
    <property type="match status" value="1"/>
</dbReference>
<feature type="binding site" evidence="10">
    <location>
        <position position="133"/>
    </location>
    <ligand>
        <name>FAD</name>
        <dbReference type="ChEBI" id="CHEBI:57692"/>
    </ligand>
</feature>
<evidence type="ECO:0000256" key="3">
    <source>
        <dbReference type="ARBA" id="ARBA00006105"/>
    </source>
</evidence>
<dbReference type="InterPro" id="IPR001834">
    <property type="entry name" value="CBR-like"/>
</dbReference>
<dbReference type="PANTHER" id="PTHR19370">
    <property type="entry name" value="NADH-CYTOCHROME B5 REDUCTASE"/>
    <property type="match status" value="1"/>
</dbReference>
<dbReference type="SUPFAM" id="SSF63380">
    <property type="entry name" value="Riboflavin synthase domain-like"/>
    <property type="match status" value="1"/>
</dbReference>
<dbReference type="InterPro" id="IPR039261">
    <property type="entry name" value="FNR_nucleotide-bd"/>
</dbReference>
<dbReference type="InterPro" id="IPR017927">
    <property type="entry name" value="FAD-bd_FR_type"/>
</dbReference>
<keyword evidence="8" id="KW-0496">Mitochondrion</keyword>
<evidence type="ECO:0000256" key="9">
    <source>
        <dbReference type="ARBA" id="ARBA00047682"/>
    </source>
</evidence>
<evidence type="ECO:0000256" key="10">
    <source>
        <dbReference type="PIRSR" id="PIRSR601834-1"/>
    </source>
</evidence>
<evidence type="ECO:0000256" key="1">
    <source>
        <dbReference type="ARBA" id="ARBA00001974"/>
    </source>
</evidence>
<dbReference type="Pfam" id="PF00175">
    <property type="entry name" value="NAD_binding_1"/>
    <property type="match status" value="1"/>
</dbReference>
<dbReference type="Gene3D" id="3.40.50.80">
    <property type="entry name" value="Nucleotide-binding domain of ferredoxin-NADP reductase (FNR) module"/>
    <property type="match status" value="1"/>
</dbReference>
<keyword evidence="6 11" id="KW-0560">Oxidoreductase</keyword>
<comment type="catalytic activity">
    <reaction evidence="9 11">
        <text>2 Fe(III)-[cytochrome b5] + NADH = 2 Fe(II)-[cytochrome b5] + NAD(+) + H(+)</text>
        <dbReference type="Rhea" id="RHEA:46680"/>
        <dbReference type="Rhea" id="RHEA-COMP:10438"/>
        <dbReference type="Rhea" id="RHEA-COMP:10439"/>
        <dbReference type="ChEBI" id="CHEBI:15378"/>
        <dbReference type="ChEBI" id="CHEBI:29033"/>
        <dbReference type="ChEBI" id="CHEBI:29034"/>
        <dbReference type="ChEBI" id="CHEBI:57540"/>
        <dbReference type="ChEBI" id="CHEBI:57945"/>
        <dbReference type="EC" id="1.6.2.2"/>
    </reaction>
</comment>
<name>A0AAD2PX69_9STRA</name>
<evidence type="ECO:0000256" key="4">
    <source>
        <dbReference type="ARBA" id="ARBA00022630"/>
    </source>
</evidence>
<feature type="binding site" evidence="10">
    <location>
        <position position="131"/>
    </location>
    <ligand>
        <name>FAD</name>
        <dbReference type="ChEBI" id="CHEBI:57692"/>
    </ligand>
</feature>
<dbReference type="AlphaFoldDB" id="A0AAD2PX69"/>
<feature type="binding site" evidence="10">
    <location>
        <position position="116"/>
    </location>
    <ligand>
        <name>FAD</name>
        <dbReference type="ChEBI" id="CHEBI:57692"/>
    </ligand>
</feature>
<evidence type="ECO:0000313" key="13">
    <source>
        <dbReference type="EMBL" id="CAJ1965273.1"/>
    </source>
</evidence>
<dbReference type="Pfam" id="PF00970">
    <property type="entry name" value="FAD_binding_6"/>
    <property type="match status" value="1"/>
</dbReference>
<dbReference type="PROSITE" id="PS51384">
    <property type="entry name" value="FAD_FR"/>
    <property type="match status" value="1"/>
</dbReference>
<accession>A0AAD2PX69</accession>
<protein>
    <recommendedName>
        <fullName evidence="11">NADH-cytochrome b5 reductase</fullName>
        <ecNumber evidence="11">1.6.2.2</ecNumber>
    </recommendedName>
</protein>
<dbReference type="GO" id="GO:0005739">
    <property type="term" value="C:mitochondrion"/>
    <property type="evidence" value="ECO:0007669"/>
    <property type="project" value="UniProtKB-SubCell"/>
</dbReference>
<feature type="binding site" evidence="10">
    <location>
        <position position="141"/>
    </location>
    <ligand>
        <name>FAD</name>
        <dbReference type="ChEBI" id="CHEBI:57692"/>
    </ligand>
</feature>
<reference evidence="13" key="1">
    <citation type="submission" date="2023-08" db="EMBL/GenBank/DDBJ databases">
        <authorList>
            <person name="Audoor S."/>
            <person name="Bilcke G."/>
        </authorList>
    </citation>
    <scope>NUCLEOTIDE SEQUENCE</scope>
</reference>
<dbReference type="InterPro" id="IPR001709">
    <property type="entry name" value="Flavoprot_Pyr_Nucl_cyt_Rdtase"/>
</dbReference>
<comment type="similarity">
    <text evidence="3 11">Belongs to the flavoprotein pyridine nucleotide cytochrome reductase family.</text>
</comment>
<sequence>MSLRYCKPIQRAAWKSSFISNNNLISASFSTTLGLLSTENNSLVVGPPQKSLIPPGNCQFGEDFTSVPLLGRTPVSHNSSVLKFGLPDENLPLNLSTCACILAQADVDNEAVIRPYTPISTNVQVGSFDLLVKNYGDQGTMSTHLHEIEVGDTLNFKHISFNVKIQAPFEQSHIVMLAGGTGVAPMIQALHAILGDAESKAKVTLLYGSQTSDDILGFDLLKQWEEDFPERLEVVHVLSDEDGDAGEFASGFVDQKLLEKHVPDIDSDETLVLVCGPPPMYEALCGPRDVPELTGILSDMGCSAEQVYKF</sequence>
<feature type="domain" description="FAD-binding FR-type" evidence="12">
    <location>
        <begin position="62"/>
        <end position="175"/>
    </location>
</feature>
<feature type="binding site" evidence="10">
    <location>
        <position position="114"/>
    </location>
    <ligand>
        <name>FAD</name>
        <dbReference type="ChEBI" id="CHEBI:57692"/>
    </ligand>
</feature>
<evidence type="ECO:0000256" key="11">
    <source>
        <dbReference type="RuleBase" id="RU361226"/>
    </source>
</evidence>